<feature type="compositionally biased region" description="Acidic residues" evidence="1">
    <location>
        <begin position="342"/>
        <end position="355"/>
    </location>
</feature>
<feature type="compositionally biased region" description="Polar residues" evidence="1">
    <location>
        <begin position="363"/>
        <end position="382"/>
    </location>
</feature>
<feature type="compositionally biased region" description="Low complexity" evidence="1">
    <location>
        <begin position="321"/>
        <end position="337"/>
    </location>
</feature>
<proteinExistence type="predicted"/>
<gene>
    <name evidence="2" type="ORF">F5878DRAFT_729662</name>
</gene>
<dbReference type="AlphaFoldDB" id="A0AA38NVI8"/>
<evidence type="ECO:0000313" key="2">
    <source>
        <dbReference type="EMBL" id="KAJ3831408.1"/>
    </source>
</evidence>
<accession>A0AA38NVI8</accession>
<evidence type="ECO:0000256" key="1">
    <source>
        <dbReference type="SAM" id="MobiDB-lite"/>
    </source>
</evidence>
<organism evidence="2 3">
    <name type="scientific">Lentinula raphanica</name>
    <dbReference type="NCBI Taxonomy" id="153919"/>
    <lineage>
        <taxon>Eukaryota</taxon>
        <taxon>Fungi</taxon>
        <taxon>Dikarya</taxon>
        <taxon>Basidiomycota</taxon>
        <taxon>Agaricomycotina</taxon>
        <taxon>Agaricomycetes</taxon>
        <taxon>Agaricomycetidae</taxon>
        <taxon>Agaricales</taxon>
        <taxon>Marasmiineae</taxon>
        <taxon>Omphalotaceae</taxon>
        <taxon>Lentinula</taxon>
    </lineage>
</organism>
<dbReference type="Proteomes" id="UP001163846">
    <property type="component" value="Unassembled WGS sequence"/>
</dbReference>
<dbReference type="EMBL" id="MU807498">
    <property type="protein sequence ID" value="KAJ3831408.1"/>
    <property type="molecule type" value="Genomic_DNA"/>
</dbReference>
<feature type="region of interest" description="Disordered" evidence="1">
    <location>
        <begin position="290"/>
        <end position="454"/>
    </location>
</feature>
<comment type="caution">
    <text evidence="2">The sequence shown here is derived from an EMBL/GenBank/DDBJ whole genome shotgun (WGS) entry which is preliminary data.</text>
</comment>
<evidence type="ECO:0000313" key="3">
    <source>
        <dbReference type="Proteomes" id="UP001163846"/>
    </source>
</evidence>
<feature type="compositionally biased region" description="Low complexity" evidence="1">
    <location>
        <begin position="383"/>
        <end position="406"/>
    </location>
</feature>
<protein>
    <submittedName>
        <fullName evidence="2">Uncharacterized protein</fullName>
    </submittedName>
</protein>
<sequence length="763" mass="83513">MSGKGKGPSTSKTQYRTSQRIHFSSPVTEFTFHDAVRARDSLLSTKKPILFLPSSPEEAEVLQRLWPKAHNTLDSAFEQPIFAHFDDITFPLVIPPDYNNDLATNFYPAQLVQTYKPFTNGPLCRVNASFLYQGLRIVQDAVADIMSANKSRSKTQSRILEMLKKPQIQNALKHYRRFWHRSRSCPLFAVRFVCLFSDYCDRYLDALEYAKFVYDEKQNAGLGVSAALRAEIKRSFKPGGLTVASLAIPIPFDFLSCEGQLIVQVASTGTPQQALHDPFTNQLLLPEPQYQARPSQPTPPPQASSSHHGIASPVISDEGIASPVGSFAGSPAGSSPFQGDVDLGETEASSDEPEAGDVFKGSNVRTRAGTNLASTRNRATRSSPAKVGPPVGKGKGKAPASAKPAVLIKVKRERPDDPTSEPSHAPASKKQRTGKAEGKSRAVTPPPPVEEDELEYEDTILPEPAGTEAAGPLADNDTDVEHLVSYLANPNYKPRLAFSVLYKRASHSTPKRRNDMQILREPKWSVSPELEAIGSFLTTGNVSFSLSNLARFAHLTSRGLAPSSHPVDPDIAPTTDCVSCLIRGLNCRSGAQLGGPCFGCEQSHRTCSSALHMELQSDLLDIIPEAVRTLPGGYSDAVEQFQEALDNHFRVMENTESLLHNSLTILARQTNKLKRAGLDANVVLSAWAEEHPNQELDYDTACWFATFFGWNSSCNLSAYLKDSETIAKFQAFIRAHDVEVPAPPSTDMLYENEIAAKEPSLPP</sequence>
<reference evidence="2" key="1">
    <citation type="submission" date="2022-08" db="EMBL/GenBank/DDBJ databases">
        <authorList>
            <consortium name="DOE Joint Genome Institute"/>
            <person name="Min B."/>
            <person name="Riley R."/>
            <person name="Sierra-Patev S."/>
            <person name="Naranjo-Ortiz M."/>
            <person name="Looney B."/>
            <person name="Konkel Z."/>
            <person name="Slot J.C."/>
            <person name="Sakamoto Y."/>
            <person name="Steenwyk J.L."/>
            <person name="Rokas A."/>
            <person name="Carro J."/>
            <person name="Camarero S."/>
            <person name="Ferreira P."/>
            <person name="Molpeceres G."/>
            <person name="Ruiz-Duenas F.J."/>
            <person name="Serrano A."/>
            <person name="Henrissat B."/>
            <person name="Drula E."/>
            <person name="Hughes K.W."/>
            <person name="Mata J.L."/>
            <person name="Ishikawa N.K."/>
            <person name="Vargas-Isla R."/>
            <person name="Ushijima S."/>
            <person name="Smith C.A."/>
            <person name="Ahrendt S."/>
            <person name="Andreopoulos W."/>
            <person name="He G."/>
            <person name="Labutti K."/>
            <person name="Lipzen A."/>
            <person name="Ng V."/>
            <person name="Sandor L."/>
            <person name="Barry K."/>
            <person name="Martinez A.T."/>
            <person name="Xiao Y."/>
            <person name="Gibbons J.G."/>
            <person name="Terashima K."/>
            <person name="Hibbett D.S."/>
            <person name="Grigoriev I.V."/>
        </authorList>
    </citation>
    <scope>NUCLEOTIDE SEQUENCE</scope>
    <source>
        <strain evidence="2">TFB9207</strain>
    </source>
</reference>
<keyword evidence="3" id="KW-1185">Reference proteome</keyword>
<feature type="non-terminal residue" evidence="2">
    <location>
        <position position="763"/>
    </location>
</feature>
<name>A0AA38NVI8_9AGAR</name>